<proteinExistence type="predicted"/>
<dbReference type="Proteomes" id="UP000435648">
    <property type="component" value="Chromosome"/>
</dbReference>
<dbReference type="Pfam" id="PF12686">
    <property type="entry name" value="DUF3800"/>
    <property type="match status" value="1"/>
</dbReference>
<dbReference type="RefSeq" id="WP_158194355.1">
    <property type="nucleotide sequence ID" value="NZ_CP046908.1"/>
</dbReference>
<organism evidence="1 2">
    <name type="scientific">Stappia indica</name>
    <dbReference type="NCBI Taxonomy" id="538381"/>
    <lineage>
        <taxon>Bacteria</taxon>
        <taxon>Pseudomonadati</taxon>
        <taxon>Pseudomonadota</taxon>
        <taxon>Alphaproteobacteria</taxon>
        <taxon>Hyphomicrobiales</taxon>
        <taxon>Stappiaceae</taxon>
        <taxon>Stappia</taxon>
    </lineage>
</organism>
<sequence length="285" mass="32952">MKQVDGINPGYIAYIDEAGDPGLRRVRPIDPIGGTEWMILSAVLIQAENEANILSWHNELVEDLNIRQRKDIHFRDLSYPKKDKVCLALSGYPVRIFVVASNKKNMRQYRNHRAEKIPSNQWFYNWLVRILVERITHYVERHSVKNFGKPRHVTFEFSERGGHSYDQTAAYHALLAQQAKGSGPLLDKWVPKWNVMDWRLVKAYPHKTRVGLQFADIVASAFFAAVDNLDSGPCEARFAKALRPRVASLDNRHADYGLVLQPTPPTRGRLTNDQQEIFRYYGYQF</sequence>
<dbReference type="AlphaFoldDB" id="A0A857C8Y5"/>
<reference evidence="1 2" key="1">
    <citation type="submission" date="2019-12" db="EMBL/GenBank/DDBJ databases">
        <title>The genome of Stappia indica PHM037.</title>
        <authorList>
            <person name="Kacar D."/>
            <person name="Galan B."/>
            <person name="Canedo L."/>
            <person name="Rodriguez P."/>
            <person name="de la Calle F."/>
            <person name="Garcia J.L."/>
        </authorList>
    </citation>
    <scope>NUCLEOTIDE SEQUENCE [LARGE SCALE GENOMIC DNA]</scope>
    <source>
        <strain evidence="1 2">PHM037</strain>
    </source>
</reference>
<name>A0A857C8Y5_9HYPH</name>
<evidence type="ECO:0000313" key="1">
    <source>
        <dbReference type="EMBL" id="QGZ35486.1"/>
    </source>
</evidence>
<dbReference type="EMBL" id="CP046908">
    <property type="protein sequence ID" value="QGZ35486.1"/>
    <property type="molecule type" value="Genomic_DNA"/>
</dbReference>
<gene>
    <name evidence="1" type="ORF">GH266_13890</name>
</gene>
<accession>A0A857C8Y5</accession>
<dbReference type="KEGG" id="siw:GH266_13890"/>
<evidence type="ECO:0000313" key="2">
    <source>
        <dbReference type="Proteomes" id="UP000435648"/>
    </source>
</evidence>
<protein>
    <submittedName>
        <fullName evidence="1">DUF3800 domain-containing protein</fullName>
    </submittedName>
</protein>
<dbReference type="InterPro" id="IPR024524">
    <property type="entry name" value="DUF3800"/>
</dbReference>
<dbReference type="OrthoDB" id="9792394at2"/>